<evidence type="ECO:0000313" key="4">
    <source>
        <dbReference type="EMBL" id="KAK2611783.1"/>
    </source>
</evidence>
<evidence type="ECO:0008006" key="6">
    <source>
        <dbReference type="Google" id="ProtNLM"/>
    </source>
</evidence>
<evidence type="ECO:0000313" key="5">
    <source>
        <dbReference type="Proteomes" id="UP001265746"/>
    </source>
</evidence>
<evidence type="ECO:0000256" key="2">
    <source>
        <dbReference type="SAM" id="Phobius"/>
    </source>
</evidence>
<proteinExistence type="predicted"/>
<gene>
    <name evidence="4" type="ORF">N8I77_005107</name>
</gene>
<keyword evidence="2" id="KW-1133">Transmembrane helix</keyword>
<sequence>MSWRTLIIALLAPLAMAEMSFINPPSSLSGGGAFSTNTVFREQTLVTVKWSGTTSNSSSTVVLWQVNASLATASDNSDDINAAVIGDLEYVARAIDWQVDDAPWTVATRKDLSVSNMFFMSLYQTGSTNPDDYSVYFNISSADGSSSTSSTAPSSTSSSPTSSSATDAAATTSSTSDSGGDGGLSTGAQAGIGVGVGVAAIIALAGAWLAIRHRKKAKSNVDQVATTAPGEYKHATVGETTWNGYGGHQTTPHELSGRSIHPVAPVEMD</sequence>
<reference evidence="4" key="1">
    <citation type="submission" date="2023-06" db="EMBL/GenBank/DDBJ databases">
        <authorList>
            <person name="Noh H."/>
        </authorList>
    </citation>
    <scope>NUCLEOTIDE SEQUENCE</scope>
    <source>
        <strain evidence="4">DUCC20226</strain>
    </source>
</reference>
<organism evidence="4 5">
    <name type="scientific">Phomopsis amygdali</name>
    <name type="common">Fusicoccum amygdali</name>
    <dbReference type="NCBI Taxonomy" id="1214568"/>
    <lineage>
        <taxon>Eukaryota</taxon>
        <taxon>Fungi</taxon>
        <taxon>Dikarya</taxon>
        <taxon>Ascomycota</taxon>
        <taxon>Pezizomycotina</taxon>
        <taxon>Sordariomycetes</taxon>
        <taxon>Sordariomycetidae</taxon>
        <taxon>Diaporthales</taxon>
        <taxon>Diaporthaceae</taxon>
        <taxon>Diaporthe</taxon>
    </lineage>
</organism>
<feature type="chain" id="PRO_5041968009" description="Mid2 domain-containing protein" evidence="3">
    <location>
        <begin position="18"/>
        <end position="269"/>
    </location>
</feature>
<keyword evidence="5" id="KW-1185">Reference proteome</keyword>
<keyword evidence="2" id="KW-0472">Membrane</keyword>
<comment type="caution">
    <text evidence="4">The sequence shown here is derived from an EMBL/GenBank/DDBJ whole genome shotgun (WGS) entry which is preliminary data.</text>
</comment>
<dbReference type="EMBL" id="JAUJFL010000002">
    <property type="protein sequence ID" value="KAK2611783.1"/>
    <property type="molecule type" value="Genomic_DNA"/>
</dbReference>
<feature type="region of interest" description="Disordered" evidence="1">
    <location>
        <begin position="144"/>
        <end position="182"/>
    </location>
</feature>
<name>A0AAD9W8I0_PHOAM</name>
<accession>A0AAD9W8I0</accession>
<feature type="transmembrane region" description="Helical" evidence="2">
    <location>
        <begin position="190"/>
        <end position="211"/>
    </location>
</feature>
<feature type="signal peptide" evidence="3">
    <location>
        <begin position="1"/>
        <end position="17"/>
    </location>
</feature>
<dbReference type="Proteomes" id="UP001265746">
    <property type="component" value="Unassembled WGS sequence"/>
</dbReference>
<evidence type="ECO:0000256" key="3">
    <source>
        <dbReference type="SAM" id="SignalP"/>
    </source>
</evidence>
<keyword evidence="3" id="KW-0732">Signal</keyword>
<protein>
    <recommendedName>
        <fullName evidence="6">Mid2 domain-containing protein</fullName>
    </recommendedName>
</protein>
<dbReference type="AlphaFoldDB" id="A0AAD9W8I0"/>
<keyword evidence="2" id="KW-0812">Transmembrane</keyword>
<feature type="compositionally biased region" description="Low complexity" evidence="1">
    <location>
        <begin position="144"/>
        <end position="178"/>
    </location>
</feature>
<evidence type="ECO:0000256" key="1">
    <source>
        <dbReference type="SAM" id="MobiDB-lite"/>
    </source>
</evidence>